<gene>
    <name evidence="10" type="ORF">DEBURN_LOCUS746</name>
</gene>
<dbReference type="Pfam" id="PF05859">
    <property type="entry name" value="Mis12"/>
    <property type="match status" value="1"/>
</dbReference>
<dbReference type="PANTHER" id="PTHR14527:SF2">
    <property type="entry name" value="PROTEIN MIS12 HOMOLOG"/>
    <property type="match status" value="1"/>
</dbReference>
<evidence type="ECO:0000256" key="1">
    <source>
        <dbReference type="ARBA" id="ARBA00004629"/>
    </source>
</evidence>
<evidence type="ECO:0000256" key="2">
    <source>
        <dbReference type="ARBA" id="ARBA00008643"/>
    </source>
</evidence>
<reference evidence="10" key="1">
    <citation type="submission" date="2021-06" db="EMBL/GenBank/DDBJ databases">
        <authorList>
            <person name="Kallberg Y."/>
            <person name="Tangrot J."/>
            <person name="Rosling A."/>
        </authorList>
    </citation>
    <scope>NUCLEOTIDE SEQUENCE</scope>
    <source>
        <strain evidence="10">AZ414A</strain>
    </source>
</reference>
<evidence type="ECO:0000256" key="4">
    <source>
        <dbReference type="ARBA" id="ARBA00022618"/>
    </source>
</evidence>
<dbReference type="PANTHER" id="PTHR14527">
    <property type="entry name" value="PROTEIN MIS12 HOMOLOG"/>
    <property type="match status" value="1"/>
</dbReference>
<name>A0A9N8V1C4_9GLOM</name>
<dbReference type="GO" id="GO:0051301">
    <property type="term" value="P:cell division"/>
    <property type="evidence" value="ECO:0007669"/>
    <property type="project" value="UniProtKB-KW"/>
</dbReference>
<keyword evidence="9" id="KW-0137">Centromere</keyword>
<evidence type="ECO:0000256" key="9">
    <source>
        <dbReference type="ARBA" id="ARBA00023328"/>
    </source>
</evidence>
<dbReference type="InterPro" id="IPR008685">
    <property type="entry name" value="Centromere_Mis12"/>
</dbReference>
<dbReference type="AlphaFoldDB" id="A0A9N8V1C4"/>
<dbReference type="Proteomes" id="UP000789706">
    <property type="component" value="Unassembled WGS sequence"/>
</dbReference>
<evidence type="ECO:0000256" key="7">
    <source>
        <dbReference type="ARBA" id="ARBA00023054"/>
    </source>
</evidence>
<evidence type="ECO:0000313" key="11">
    <source>
        <dbReference type="Proteomes" id="UP000789706"/>
    </source>
</evidence>
<sequence length="254" mass="29999">MAHDNKELVIEHFEFAPISIIDEVIDSVNELLYQALIGLENFIYKYLNSDEEIEQGMHQVETLLENLIDHNFDLFELYTLRNIFAVPDNLEIILPHHEGLDFTLDQSKEDQIDEELELMRKKVLAAKAMNHKLKMEQSKTETRIKKMEQMKEKLEFILTTPKLHNVNPMVDTLRLVIDQLLGIKKITNNLHSEVNEEKLNQYSNIHDERETFISTMVLRQTEQVKMLMQQKEKQTINNLFSDVNNNKINNKHEE</sequence>
<keyword evidence="8" id="KW-0131">Cell cycle</keyword>
<keyword evidence="7" id="KW-0175">Coiled coil</keyword>
<evidence type="ECO:0000256" key="5">
    <source>
        <dbReference type="ARBA" id="ARBA00022776"/>
    </source>
</evidence>
<comment type="subcellular location">
    <subcellularLocation>
        <location evidence="1">Chromosome</location>
        <location evidence="1">Centromere</location>
        <location evidence="1">Kinetochore</location>
    </subcellularLocation>
</comment>
<organism evidence="10 11">
    <name type="scientific">Diversispora eburnea</name>
    <dbReference type="NCBI Taxonomy" id="1213867"/>
    <lineage>
        <taxon>Eukaryota</taxon>
        <taxon>Fungi</taxon>
        <taxon>Fungi incertae sedis</taxon>
        <taxon>Mucoromycota</taxon>
        <taxon>Glomeromycotina</taxon>
        <taxon>Glomeromycetes</taxon>
        <taxon>Diversisporales</taxon>
        <taxon>Diversisporaceae</taxon>
        <taxon>Diversispora</taxon>
    </lineage>
</organism>
<dbReference type="GO" id="GO:0051382">
    <property type="term" value="P:kinetochore assembly"/>
    <property type="evidence" value="ECO:0007669"/>
    <property type="project" value="TreeGrafter"/>
</dbReference>
<keyword evidence="5" id="KW-0498">Mitosis</keyword>
<comment type="similarity">
    <text evidence="2">Belongs to the mis12 family.</text>
</comment>
<proteinExistence type="inferred from homology"/>
<keyword evidence="4" id="KW-0132">Cell division</keyword>
<keyword evidence="3" id="KW-0158">Chromosome</keyword>
<dbReference type="GO" id="GO:0005634">
    <property type="term" value="C:nucleus"/>
    <property type="evidence" value="ECO:0007669"/>
    <property type="project" value="InterPro"/>
</dbReference>
<dbReference type="GO" id="GO:0000070">
    <property type="term" value="P:mitotic sister chromatid segregation"/>
    <property type="evidence" value="ECO:0007669"/>
    <property type="project" value="TreeGrafter"/>
</dbReference>
<dbReference type="OrthoDB" id="1884855at2759"/>
<comment type="caution">
    <text evidence="10">The sequence shown here is derived from an EMBL/GenBank/DDBJ whole genome shotgun (WGS) entry which is preliminary data.</text>
</comment>
<keyword evidence="6" id="KW-0995">Kinetochore</keyword>
<protein>
    <submittedName>
        <fullName evidence="10">7787_t:CDS:1</fullName>
    </submittedName>
</protein>
<evidence type="ECO:0000256" key="3">
    <source>
        <dbReference type="ARBA" id="ARBA00022454"/>
    </source>
</evidence>
<evidence type="ECO:0000313" key="10">
    <source>
        <dbReference type="EMBL" id="CAG8434701.1"/>
    </source>
</evidence>
<keyword evidence="11" id="KW-1185">Reference proteome</keyword>
<evidence type="ECO:0000256" key="6">
    <source>
        <dbReference type="ARBA" id="ARBA00022838"/>
    </source>
</evidence>
<dbReference type="EMBL" id="CAJVPK010000027">
    <property type="protein sequence ID" value="CAG8434701.1"/>
    <property type="molecule type" value="Genomic_DNA"/>
</dbReference>
<dbReference type="GO" id="GO:0000444">
    <property type="term" value="C:MIS12/MIND type complex"/>
    <property type="evidence" value="ECO:0007669"/>
    <property type="project" value="TreeGrafter"/>
</dbReference>
<evidence type="ECO:0000256" key="8">
    <source>
        <dbReference type="ARBA" id="ARBA00023306"/>
    </source>
</evidence>
<accession>A0A9N8V1C4</accession>